<feature type="compositionally biased region" description="Low complexity" evidence="4">
    <location>
        <begin position="97"/>
        <end position="110"/>
    </location>
</feature>
<evidence type="ECO:0000313" key="5">
    <source>
        <dbReference type="Proteomes" id="UP000228380"/>
    </source>
</evidence>
<feature type="region of interest" description="SAW" evidence="3">
    <location>
        <begin position="712"/>
        <end position="783"/>
    </location>
</feature>
<feature type="compositionally biased region" description="Basic and acidic residues" evidence="4">
    <location>
        <begin position="47"/>
        <end position="57"/>
    </location>
</feature>
<feature type="region of interest" description="Disordered" evidence="4">
    <location>
        <begin position="335"/>
        <end position="371"/>
    </location>
</feature>
<evidence type="ECO:0000256" key="2">
    <source>
        <dbReference type="ARBA" id="ARBA00023163"/>
    </source>
</evidence>
<dbReference type="KEGG" id="pda:103712252"/>
<reference evidence="5" key="1">
    <citation type="journal article" date="2019" name="Nat. Commun.">
        <title>Genome-wide association mapping of date palm fruit traits.</title>
        <authorList>
            <person name="Hazzouri K.M."/>
            <person name="Gros-Balthazard M."/>
            <person name="Flowers J.M."/>
            <person name="Copetti D."/>
            <person name="Lemansour A."/>
            <person name="Lebrun M."/>
            <person name="Masmoudi K."/>
            <person name="Ferrand S."/>
            <person name="Dhar M.I."/>
            <person name="Fresquez Z.A."/>
            <person name="Rosas U."/>
            <person name="Zhang J."/>
            <person name="Talag J."/>
            <person name="Lee S."/>
            <person name="Kudrna D."/>
            <person name="Powell R.F."/>
            <person name="Leitch I.J."/>
            <person name="Krueger R.R."/>
            <person name="Wing R.A."/>
            <person name="Amiri K.M.A."/>
            <person name="Purugganan M.D."/>
        </authorList>
    </citation>
    <scope>NUCLEOTIDE SEQUENCE [LARGE SCALE GENOMIC DNA]</scope>
    <source>
        <strain evidence="5">cv. Khalas</strain>
    </source>
</reference>
<keyword evidence="5" id="KW-1185">Reference proteome</keyword>
<reference evidence="6" key="2">
    <citation type="submission" date="2025-08" db="UniProtKB">
        <authorList>
            <consortium name="RefSeq"/>
        </authorList>
    </citation>
    <scope>IDENTIFICATION</scope>
    <source>
        <tissue evidence="6">Young leaves</tissue>
    </source>
</reference>
<name>A0A8B8J780_PHODC</name>
<evidence type="ECO:0000256" key="3">
    <source>
        <dbReference type="PROSITE-ProRule" id="PRU01191"/>
    </source>
</evidence>
<dbReference type="GeneID" id="103712252"/>
<dbReference type="PANTHER" id="PTHR31636">
    <property type="entry name" value="OSJNBA0084A10.13 PROTEIN-RELATED"/>
    <property type="match status" value="1"/>
</dbReference>
<keyword evidence="2" id="KW-0804">Transcription</keyword>
<dbReference type="PROSITE" id="PS50985">
    <property type="entry name" value="GRAS"/>
    <property type="match status" value="1"/>
</dbReference>
<evidence type="ECO:0000256" key="4">
    <source>
        <dbReference type="SAM" id="MobiDB-lite"/>
    </source>
</evidence>
<dbReference type="RefSeq" id="XP_026662440.2">
    <property type="nucleotide sequence ID" value="XM_026806639.2"/>
</dbReference>
<proteinExistence type="inferred from homology"/>
<sequence length="784" mass="83013">MRGMPFSLQEEGALEVLVGGEEKKSLFWGSGGGCGNNKRRKGQPEGSEPRSVLDNRRSPSPPTSTSTLSSSLGGGGASSDTAGVAAVSDNPGTRKWPPAAASGSAAIPSAEEARKEEWAAELQPIPAAAMESGGGKCGGVGLGAVEDWEAMFSESAASPGQEPNFLRWIMSDIDDAAGLKHHLIPPPELDCGSSSAGTFGLVDPGFGLDPIGGLGGGAVASISSSNPSPFASSATSAGGFGLISCSSGSVKVPTFGVGNTPNTAAVFPPVPANSLPLPLSLPPGVFHQDPVEEKPLLFGPSLLLSQHQQAQAPQNPAFFLPLPHFDAQPPVHLLPPQTKRHHPLSVDQMAPKSPFASSPGPEFFLRRGQPQPQPFPPLNVAPFHLPQRSKVASGGEAAATAAAAAQQQHQQQHQQQQALVEQLLKVAELVEAGNTVSARGILARLNQQLPSPVGKPLLRSAFYFKEALHLLTSPAAPNHPPSPLATPFDVVLKLGTVKAFSDVSPVLQFTNFTSVQALLEELEAAPRIHVVDFDIGVGGQWSAFMQELAQRRCTAAGAASPSLKITAFASPCSHHPLELHLTRENLAHFAADLNIPFEFNLLSLDPFDPSLLLSLSSASADEAIAVNIPVGSAVHPPVPTLLRLVKQLSPKIVISVDHGGDRSDLPFPQHFWHAFQSYTVLLDSIDAAGTNLESANKIERFLVQPRIENAVLGRHRNADKLLPWRTLFPSAGFVPVQFSNFAETQAECLLKRVQVRGFHVEKRQASLSLCWQRMELVSVSAWRC</sequence>
<comment type="similarity">
    <text evidence="3">Belongs to the GRAS family.</text>
</comment>
<dbReference type="Proteomes" id="UP000228380">
    <property type="component" value="Chromosome 17"/>
</dbReference>
<feature type="region of interest" description="Disordered" evidence="4">
    <location>
        <begin position="390"/>
        <end position="409"/>
    </location>
</feature>
<evidence type="ECO:0000256" key="1">
    <source>
        <dbReference type="ARBA" id="ARBA00023015"/>
    </source>
</evidence>
<feature type="compositionally biased region" description="Low complexity" evidence="4">
    <location>
        <begin position="78"/>
        <end position="89"/>
    </location>
</feature>
<dbReference type="InterPro" id="IPR005202">
    <property type="entry name" value="TF_GRAS"/>
</dbReference>
<accession>A0A8B8J780</accession>
<gene>
    <name evidence="6" type="primary">LOC103712252</name>
</gene>
<dbReference type="OrthoDB" id="666726at2759"/>
<organism evidence="5 6">
    <name type="scientific">Phoenix dactylifera</name>
    <name type="common">Date palm</name>
    <dbReference type="NCBI Taxonomy" id="42345"/>
    <lineage>
        <taxon>Eukaryota</taxon>
        <taxon>Viridiplantae</taxon>
        <taxon>Streptophyta</taxon>
        <taxon>Embryophyta</taxon>
        <taxon>Tracheophyta</taxon>
        <taxon>Spermatophyta</taxon>
        <taxon>Magnoliopsida</taxon>
        <taxon>Liliopsida</taxon>
        <taxon>Arecaceae</taxon>
        <taxon>Coryphoideae</taxon>
        <taxon>Phoeniceae</taxon>
        <taxon>Phoenix</taxon>
    </lineage>
</organism>
<keyword evidence="1" id="KW-0805">Transcription regulation</keyword>
<feature type="short sequence motif" description="VHIID" evidence="3">
    <location>
        <begin position="528"/>
        <end position="532"/>
    </location>
</feature>
<dbReference type="AlphaFoldDB" id="A0A8B8J780"/>
<dbReference type="Pfam" id="PF03514">
    <property type="entry name" value="GRAS"/>
    <property type="match status" value="1"/>
</dbReference>
<feature type="region of interest" description="Disordered" evidence="4">
    <location>
        <begin position="25"/>
        <end position="118"/>
    </location>
</feature>
<comment type="caution">
    <text evidence="3">Lacks conserved residue(s) required for the propagation of feature annotation.</text>
</comment>
<feature type="compositionally biased region" description="Low complexity" evidence="4">
    <location>
        <begin position="397"/>
        <end position="409"/>
    </location>
</feature>
<protein>
    <submittedName>
        <fullName evidence="6">Scarecrow-like protein 27</fullName>
    </submittedName>
</protein>
<evidence type="ECO:0000313" key="6">
    <source>
        <dbReference type="RefSeq" id="XP_026662440.2"/>
    </source>
</evidence>